<evidence type="ECO:0000259" key="7">
    <source>
        <dbReference type="PROSITE" id="PS50850"/>
    </source>
</evidence>
<evidence type="ECO:0000256" key="3">
    <source>
        <dbReference type="ARBA" id="ARBA00022989"/>
    </source>
</evidence>
<reference evidence="8" key="1">
    <citation type="submission" date="2024-06" db="EMBL/GenBank/DDBJ databases">
        <authorList>
            <consortium name="consrtm"/>
            <person name="Uemura M."/>
            <person name="Terahara T."/>
        </authorList>
    </citation>
    <scope>NUCLEOTIDE SEQUENCE</scope>
    <source>
        <strain evidence="8">KM77-8</strain>
    </source>
</reference>
<dbReference type="SUPFAM" id="SSF52210">
    <property type="entry name" value="Succinyl-CoA synthetase domains"/>
    <property type="match status" value="2"/>
</dbReference>
<dbReference type="InterPro" id="IPR011701">
    <property type="entry name" value="MFS"/>
</dbReference>
<evidence type="ECO:0000256" key="6">
    <source>
        <dbReference type="SAM" id="Phobius"/>
    </source>
</evidence>
<dbReference type="SUPFAM" id="SSF56059">
    <property type="entry name" value="Glutathione synthetase ATP-binding domain-like"/>
    <property type="match status" value="1"/>
</dbReference>
<dbReference type="PROSITE" id="PS50850">
    <property type="entry name" value="MFS"/>
    <property type="match status" value="1"/>
</dbReference>
<feature type="region of interest" description="Disordered" evidence="5">
    <location>
        <begin position="18"/>
        <end position="61"/>
    </location>
</feature>
<dbReference type="GO" id="GO:0022857">
    <property type="term" value="F:transmembrane transporter activity"/>
    <property type="evidence" value="ECO:0007669"/>
    <property type="project" value="InterPro"/>
</dbReference>
<evidence type="ECO:0000256" key="1">
    <source>
        <dbReference type="ARBA" id="ARBA00004651"/>
    </source>
</evidence>
<feature type="transmembrane region" description="Helical" evidence="6">
    <location>
        <begin position="1148"/>
        <end position="1169"/>
    </location>
</feature>
<dbReference type="SUPFAM" id="SSF103473">
    <property type="entry name" value="MFS general substrate transporter"/>
    <property type="match status" value="1"/>
</dbReference>
<feature type="transmembrane region" description="Helical" evidence="6">
    <location>
        <begin position="922"/>
        <end position="942"/>
    </location>
</feature>
<dbReference type="Gene3D" id="3.40.50.720">
    <property type="entry name" value="NAD(P)-binding Rossmann-like Domain"/>
    <property type="match status" value="1"/>
</dbReference>
<proteinExistence type="predicted"/>
<dbReference type="GO" id="GO:0005886">
    <property type="term" value="C:plasma membrane"/>
    <property type="evidence" value="ECO:0007669"/>
    <property type="project" value="UniProtKB-SubCell"/>
</dbReference>
<feature type="compositionally biased region" description="Basic residues" evidence="5">
    <location>
        <begin position="49"/>
        <end position="60"/>
    </location>
</feature>
<dbReference type="InterPro" id="IPR043938">
    <property type="entry name" value="Ligase_CoA_dom"/>
</dbReference>
<evidence type="ECO:0000256" key="5">
    <source>
        <dbReference type="SAM" id="MobiDB-lite"/>
    </source>
</evidence>
<feature type="transmembrane region" description="Helical" evidence="6">
    <location>
        <begin position="948"/>
        <end position="970"/>
    </location>
</feature>
<dbReference type="PANTHER" id="PTHR42793:SF1">
    <property type="entry name" value="PEPTIDYL-LYSINE N-ACETYLTRANSFERASE PATZ"/>
    <property type="match status" value="1"/>
</dbReference>
<gene>
    <name evidence="8" type="ORF">SHKM778_35230</name>
</gene>
<feature type="transmembrane region" description="Helical" evidence="6">
    <location>
        <begin position="886"/>
        <end position="910"/>
    </location>
</feature>
<dbReference type="Gene3D" id="3.30.470.20">
    <property type="entry name" value="ATP-grasp fold, B domain"/>
    <property type="match status" value="1"/>
</dbReference>
<reference evidence="8" key="2">
    <citation type="submission" date="2024-07" db="EMBL/GenBank/DDBJ databases">
        <title>Streptomyces haneummycinica sp. nov., a new antibiotic-producing actinobacterium isolated from marine sediment.</title>
        <authorList>
            <person name="Uemura M."/>
            <person name="Hamada M."/>
            <person name="Hirano S."/>
            <person name="Kobayashi K."/>
            <person name="Ohshiro T."/>
            <person name="Kobayashi T."/>
            <person name="Terahara T."/>
        </authorList>
    </citation>
    <scope>NUCLEOTIDE SEQUENCE</scope>
    <source>
        <strain evidence="8">KM77-8</strain>
    </source>
</reference>
<dbReference type="InterPro" id="IPR003781">
    <property type="entry name" value="CoA-bd"/>
</dbReference>
<evidence type="ECO:0000313" key="8">
    <source>
        <dbReference type="EMBL" id="BFO17135.1"/>
    </source>
</evidence>
<feature type="transmembrane region" description="Helical" evidence="6">
    <location>
        <begin position="1018"/>
        <end position="1040"/>
    </location>
</feature>
<dbReference type="InterPro" id="IPR036291">
    <property type="entry name" value="NAD(P)-bd_dom_sf"/>
</dbReference>
<keyword evidence="2 6" id="KW-0812">Transmembrane</keyword>
<dbReference type="InterPro" id="IPR032875">
    <property type="entry name" value="Succ_CoA_lig_flav_dom"/>
</dbReference>
<feature type="transmembrane region" description="Helical" evidence="6">
    <location>
        <begin position="861"/>
        <end position="880"/>
    </location>
</feature>
<keyword evidence="3 6" id="KW-1133">Transmembrane helix</keyword>
<dbReference type="CDD" id="cd17353">
    <property type="entry name" value="MFS_OFA_like"/>
    <property type="match status" value="1"/>
</dbReference>
<dbReference type="AlphaFoldDB" id="A0AAT9HII1"/>
<accession>A0AAT9HII1</accession>
<dbReference type="PANTHER" id="PTHR42793">
    <property type="entry name" value="COA BINDING DOMAIN CONTAINING PROTEIN"/>
    <property type="match status" value="1"/>
</dbReference>
<name>A0AAT9HII1_9ACTN</name>
<dbReference type="Pfam" id="PF07690">
    <property type="entry name" value="MFS_1"/>
    <property type="match status" value="1"/>
</dbReference>
<keyword evidence="4 6" id="KW-0472">Membrane</keyword>
<feature type="transmembrane region" description="Helical" evidence="6">
    <location>
        <begin position="1175"/>
        <end position="1192"/>
    </location>
</feature>
<dbReference type="InterPro" id="IPR036259">
    <property type="entry name" value="MFS_trans_sf"/>
</dbReference>
<dbReference type="GO" id="GO:0043758">
    <property type="term" value="F:acetate-CoA ligase (ADP-forming) activity"/>
    <property type="evidence" value="ECO:0007669"/>
    <property type="project" value="InterPro"/>
</dbReference>
<dbReference type="Gene3D" id="1.20.1250.20">
    <property type="entry name" value="MFS general substrate transporter like domains"/>
    <property type="match status" value="2"/>
</dbReference>
<dbReference type="SMART" id="SM00881">
    <property type="entry name" value="CoA_binding"/>
    <property type="match status" value="1"/>
</dbReference>
<sequence length="1213" mass="130553">MAEDRTSKVRALLDAVRAGAHRAHRARGQGDRRRVRHRRTRRGAGDGRRRGRGVRGAVRRARGDEDRIAGHPAQDRCRRCDRRSGGAADVRAAFCRIVENARAYAPGARIEGVQVQELLPQGQEVIVGAVTDPTFGKVVAFGLGGVLVEVLRDVTFRLAPVDADEALSMLDSIRAAEILRGVRGRPGVDRWAVAEQIRRVSRLVADFPEIAEVDLNPVIATADGAVAADIRVILSTETPKERRRYTREEILTSMRRLMQPRSVAVIGASSESGKIGNSVMRNLVDGGFAGEIHPVNPRADDILGRKAYKSVTDVPGEVDVAVFAIPARFVAAALEEVGRKRIPNAVLIPSGFAETGEHELQDEIVAIAERLGIRLLGPNIYGYYSTWQDLCATFCTPYDVKGGVALTSQSGGIGMAILGFARTTKTGVSAIVGLGNKSDLDEDDLLTWFGEDPHTDCIAMHLEDLKDGRAFVAAARETVPKKPVVVLKAGRTAAGAKAAGSHTGALAGDDAVYDDILRQAGVIRAPGLNDMLEYARALPVLPAPRGDNVVIITGAGGSGVLLSDAVTDNGLSLMKIPADLDAAFREFIPPFGAAGNPVDITGGEPPSTYEATIRLGLEDPRIHALVLGYWHTIVTPPMVFAELTARVVAEFRERGIEKPVVASLAGDVEVEEACQYLFEHGVVAYPYTTEQPVAVLGAKYRWARAAGLLGAAHDVRRRGAGRRVRAGRPRDPRAHERHWTGALARTFDARGAIDMTTTDVTRVVAYREVTDRNGRVYRVGESDIDIMGRKRKWMVILPWIGMMGISSAEYAFASAEDTLHEAHNWSSGSIYWMMTAWVFCQAAVAFPAGRLRESGRLPARWAMMLGSVGTLLGYLSLAFAPHVALAFIGFGVFSGMGAGMVYATCVNMVGKWYPERRGGKTGFVNGGFAYGSVPFVFIFHGYMDGTNFRWVLVACGLFLAAMVAFAGFYFRDPPKNWWPAAIDPLNPPDDPRARRSLEKNPPAVKQYSPLEAWQTGRVALMWFCLACTSGVNIFGIAFQVDIGEDAGFAAGIVATAMSLKAIVNGTGRGVIGWLSDLYGRKQCLLYVCAILGLAQFGIIWSAEIKNLPLFLIFSAISGFGGGAIFPMFAALTADYFGENNNATNYGMVYSSKLVSGLGAGMGAVVVGAWGYNGAFTLAGCISLFAGIVALFLHPPGRTKGKHITPNPRPLGEG</sequence>
<dbReference type="Gene3D" id="3.40.50.261">
    <property type="entry name" value="Succinyl-CoA synthetase domains"/>
    <property type="match status" value="2"/>
</dbReference>
<evidence type="ECO:0000256" key="2">
    <source>
        <dbReference type="ARBA" id="ARBA00022692"/>
    </source>
</evidence>
<dbReference type="InterPro" id="IPR020846">
    <property type="entry name" value="MFS_dom"/>
</dbReference>
<feature type="domain" description="Major facilitator superfamily (MFS) profile" evidence="7">
    <location>
        <begin position="794"/>
        <end position="1197"/>
    </location>
</feature>
<feature type="transmembrane region" description="Helical" evidence="6">
    <location>
        <begin position="1046"/>
        <end position="1063"/>
    </location>
</feature>
<dbReference type="SUPFAM" id="SSF51735">
    <property type="entry name" value="NAD(P)-binding Rossmann-fold domains"/>
    <property type="match status" value="1"/>
</dbReference>
<evidence type="ECO:0000256" key="4">
    <source>
        <dbReference type="ARBA" id="ARBA00023136"/>
    </source>
</evidence>
<feature type="transmembrane region" description="Helical" evidence="6">
    <location>
        <begin position="1108"/>
        <end position="1136"/>
    </location>
</feature>
<dbReference type="InterPro" id="IPR016102">
    <property type="entry name" value="Succinyl-CoA_synth-like"/>
</dbReference>
<feature type="transmembrane region" description="Helical" evidence="6">
    <location>
        <begin position="793"/>
        <end position="813"/>
    </location>
</feature>
<feature type="transmembrane region" description="Helical" evidence="6">
    <location>
        <begin position="1083"/>
        <end position="1102"/>
    </location>
</feature>
<dbReference type="Pfam" id="PF19045">
    <property type="entry name" value="Ligase_CoA_2"/>
    <property type="match status" value="1"/>
</dbReference>
<dbReference type="EMBL" id="AP035768">
    <property type="protein sequence ID" value="BFO17135.1"/>
    <property type="molecule type" value="Genomic_DNA"/>
</dbReference>
<dbReference type="Pfam" id="PF13607">
    <property type="entry name" value="Succ_CoA_lig"/>
    <property type="match status" value="1"/>
</dbReference>
<feature type="transmembrane region" description="Helical" evidence="6">
    <location>
        <begin position="829"/>
        <end position="849"/>
    </location>
</feature>
<feature type="compositionally biased region" description="Basic residues" evidence="5">
    <location>
        <begin position="19"/>
        <end position="42"/>
    </location>
</feature>
<protein>
    <recommendedName>
        <fullName evidence="7">Major facilitator superfamily (MFS) profile domain-containing protein</fullName>
    </recommendedName>
</protein>
<comment type="subcellular location">
    <subcellularLocation>
        <location evidence="1">Cell membrane</location>
        <topology evidence="1">Multi-pass membrane protein</topology>
    </subcellularLocation>
</comment>
<dbReference type="Pfam" id="PF13380">
    <property type="entry name" value="CoA_binding_2"/>
    <property type="match status" value="1"/>
</dbReference>
<dbReference type="Pfam" id="PF13549">
    <property type="entry name" value="ATP-grasp_5"/>
    <property type="match status" value="1"/>
</dbReference>
<organism evidence="8">
    <name type="scientific">Streptomyces haneummycinicus</name>
    <dbReference type="NCBI Taxonomy" id="3074435"/>
    <lineage>
        <taxon>Bacteria</taxon>
        <taxon>Bacillati</taxon>
        <taxon>Actinomycetota</taxon>
        <taxon>Actinomycetes</taxon>
        <taxon>Kitasatosporales</taxon>
        <taxon>Streptomycetaceae</taxon>
        <taxon>Streptomyces</taxon>
    </lineage>
</organism>